<organism evidence="3 4">
    <name type="scientific">Candidatus Lloydbacteria bacterium RIFCSPHIGHO2_02_FULL_51_22</name>
    <dbReference type="NCBI Taxonomy" id="1798663"/>
    <lineage>
        <taxon>Bacteria</taxon>
        <taxon>Candidatus Lloydiibacteriota</taxon>
    </lineage>
</organism>
<dbReference type="InterPro" id="IPR001173">
    <property type="entry name" value="Glyco_trans_2-like"/>
</dbReference>
<keyword evidence="1" id="KW-1133">Transmembrane helix</keyword>
<dbReference type="PANTHER" id="PTHR48090">
    <property type="entry name" value="UNDECAPRENYL-PHOSPHATE 4-DEOXY-4-FORMAMIDO-L-ARABINOSE TRANSFERASE-RELATED"/>
    <property type="match status" value="1"/>
</dbReference>
<dbReference type="SUPFAM" id="SSF53448">
    <property type="entry name" value="Nucleotide-diphospho-sugar transferases"/>
    <property type="match status" value="1"/>
</dbReference>
<dbReference type="Proteomes" id="UP000178099">
    <property type="component" value="Unassembled WGS sequence"/>
</dbReference>
<feature type="transmembrane region" description="Helical" evidence="1">
    <location>
        <begin position="247"/>
        <end position="267"/>
    </location>
</feature>
<keyword evidence="1" id="KW-0472">Membrane</keyword>
<evidence type="ECO:0000259" key="2">
    <source>
        <dbReference type="Pfam" id="PF00535"/>
    </source>
</evidence>
<feature type="transmembrane region" description="Helical" evidence="1">
    <location>
        <begin position="606"/>
        <end position="625"/>
    </location>
</feature>
<feature type="transmembrane region" description="Helical" evidence="1">
    <location>
        <begin position="637"/>
        <end position="656"/>
    </location>
</feature>
<comment type="caution">
    <text evidence="3">The sequence shown here is derived from an EMBL/GenBank/DDBJ whole genome shotgun (WGS) entry which is preliminary data.</text>
</comment>
<evidence type="ECO:0000313" key="4">
    <source>
        <dbReference type="Proteomes" id="UP000178099"/>
    </source>
</evidence>
<gene>
    <name evidence="3" type="ORF">A3D67_02985</name>
</gene>
<dbReference type="InterPro" id="IPR050256">
    <property type="entry name" value="Glycosyltransferase_2"/>
</dbReference>
<dbReference type="AlphaFoldDB" id="A0A1G2DGL1"/>
<sequence>MKSSGNETAIYGKDTFSLVLPAFNEAENIEKVVRDLVENFQKNGMSFEIVVVDDGSTDDTRSVTEDLKKEISQLALVSYSPNRGIGNAVRAGLGHAKGDILGFMVSDGQIGGAEVVKVYNELVGKNLGICKGIRKKRADTFLRAFQSKAYNLLFLVLFGYVCKDVNSGPKIFRRSLYGKMELSSRDWFIDPETIIKAARLGYVIGGVPIDEKVRAGGASKIRIRTAFQFIKNMLIYRFGYDKKTKHIAMFHLAALTLSVLVGCIYVSHHFFIPNFIDADTGIYYPITLESAYEDEVRSYGGRANAAYRGDLVVGDIHTFENKDTPAWLPILNPLILGGLSKLTGSLKNGIILSDFLFPATIFLILYFLLFEMTSRRQAAILFASLFVFSPKLGVYIPPVTQLNLEHLLVGLVPFLDNDAPLYFSFFEEPKITFLFYLGAFYFLVRALKYGGRKNTVFAGVSFGLLFYTYLYDWMSFLSALGILFLFFFFKKQYAHAKQIFFITVIGFCTSVFYWINFLQVQALPQYYDIITRHSVEFSHRFRFYTVWKSYLRDIVLASGLLLVFWKKNAVLVMHLAAFLFSYFIVVNMQVVTGLNPQPDHWYRTQFLVVAVSVFLLCLWLFDRYLASSIPEKNKRGVAVFLLVYFFAGNLYSEYAYSRVHAQEFILETKTAERYDWLNKHTEKDSVVGTLSFNVAHEISVQTHNNIFVPVGDNNAASDDEIWERLMILSRVLGLSLKDFSDLVEVPQTTQTLFLHRFDNDKSFDRDFHGGAASVLPREIYHQKMLRYAQLENEIFDADTIGYRLDYVWVGPKEQALGADFGRASAHFQEVYDDSEVRIFRVAGR</sequence>
<accession>A0A1G2DGL1</accession>
<feature type="transmembrane region" description="Helical" evidence="1">
    <location>
        <begin position="470"/>
        <end position="489"/>
    </location>
</feature>
<proteinExistence type="predicted"/>
<dbReference type="Pfam" id="PF00535">
    <property type="entry name" value="Glycos_transf_2"/>
    <property type="match status" value="1"/>
</dbReference>
<protein>
    <recommendedName>
        <fullName evidence="2">Glycosyltransferase 2-like domain-containing protein</fullName>
    </recommendedName>
</protein>
<dbReference type="InterPro" id="IPR029044">
    <property type="entry name" value="Nucleotide-diphossugar_trans"/>
</dbReference>
<feature type="transmembrane region" description="Helical" evidence="1">
    <location>
        <begin position="378"/>
        <end position="396"/>
    </location>
</feature>
<feature type="transmembrane region" description="Helical" evidence="1">
    <location>
        <begin position="496"/>
        <end position="515"/>
    </location>
</feature>
<name>A0A1G2DGL1_9BACT</name>
<feature type="transmembrane region" description="Helical" evidence="1">
    <location>
        <begin position="349"/>
        <end position="369"/>
    </location>
</feature>
<reference evidence="3 4" key="1">
    <citation type="journal article" date="2016" name="Nat. Commun.">
        <title>Thousands of microbial genomes shed light on interconnected biogeochemical processes in an aquifer system.</title>
        <authorList>
            <person name="Anantharaman K."/>
            <person name="Brown C.T."/>
            <person name="Hug L.A."/>
            <person name="Sharon I."/>
            <person name="Castelle C.J."/>
            <person name="Probst A.J."/>
            <person name="Thomas B.C."/>
            <person name="Singh A."/>
            <person name="Wilkins M.J."/>
            <person name="Karaoz U."/>
            <person name="Brodie E.L."/>
            <person name="Williams K.H."/>
            <person name="Hubbard S.S."/>
            <person name="Banfield J.F."/>
        </authorList>
    </citation>
    <scope>NUCLEOTIDE SEQUENCE [LARGE SCALE GENOMIC DNA]</scope>
</reference>
<dbReference type="EMBL" id="MHLN01000002">
    <property type="protein sequence ID" value="OGZ12749.1"/>
    <property type="molecule type" value="Genomic_DNA"/>
</dbReference>
<dbReference type="Gene3D" id="3.90.550.10">
    <property type="entry name" value="Spore Coat Polysaccharide Biosynthesis Protein SpsA, Chain A"/>
    <property type="match status" value="1"/>
</dbReference>
<feature type="domain" description="Glycosyltransferase 2-like" evidence="2">
    <location>
        <begin position="17"/>
        <end position="176"/>
    </location>
</feature>
<dbReference type="CDD" id="cd04179">
    <property type="entry name" value="DPM_DPG-synthase_like"/>
    <property type="match status" value="1"/>
</dbReference>
<feature type="transmembrane region" description="Helical" evidence="1">
    <location>
        <begin position="572"/>
        <end position="594"/>
    </location>
</feature>
<keyword evidence="1" id="KW-0812">Transmembrane</keyword>
<evidence type="ECO:0000256" key="1">
    <source>
        <dbReference type="SAM" id="Phobius"/>
    </source>
</evidence>
<evidence type="ECO:0000313" key="3">
    <source>
        <dbReference type="EMBL" id="OGZ12749.1"/>
    </source>
</evidence>